<dbReference type="EMBL" id="DTFV01000059">
    <property type="protein sequence ID" value="HGI30509.1"/>
    <property type="molecule type" value="Genomic_DNA"/>
</dbReference>
<organism evidence="1">
    <name type="scientific">Candidatus Caldatribacterium californiense</name>
    <dbReference type="NCBI Taxonomy" id="1454726"/>
    <lineage>
        <taxon>Bacteria</taxon>
        <taxon>Pseudomonadati</taxon>
        <taxon>Atribacterota</taxon>
        <taxon>Atribacteria</taxon>
        <taxon>Atribacterales</taxon>
        <taxon>Candidatus Caldatribacteriaceae</taxon>
        <taxon>Candidatus Caldatribacterium</taxon>
    </lineage>
</organism>
<gene>
    <name evidence="1" type="ORF">ENV30_04270</name>
</gene>
<evidence type="ECO:0000313" key="1">
    <source>
        <dbReference type="EMBL" id="HGI30509.1"/>
    </source>
</evidence>
<name>A0A7V4DDZ8_9BACT</name>
<proteinExistence type="predicted"/>
<dbReference type="AlphaFoldDB" id="A0A7V4DDZ8"/>
<reference evidence="1" key="1">
    <citation type="journal article" date="2020" name="mSystems">
        <title>Genome- and Community-Level Interaction Insights into Carbon Utilization and Element Cycling Functions of Hydrothermarchaeota in Hydrothermal Sediment.</title>
        <authorList>
            <person name="Zhou Z."/>
            <person name="Liu Y."/>
            <person name="Xu W."/>
            <person name="Pan J."/>
            <person name="Luo Z.H."/>
            <person name="Li M."/>
        </authorList>
    </citation>
    <scope>NUCLEOTIDE SEQUENCE [LARGE SCALE GENOMIC DNA]</scope>
    <source>
        <strain evidence="1">SpSt-747</strain>
    </source>
</reference>
<accession>A0A7V4DDZ8</accession>
<protein>
    <submittedName>
        <fullName evidence="1">MerR family transcriptional regulator</fullName>
    </submittedName>
</protein>
<comment type="caution">
    <text evidence="1">The sequence shown here is derived from an EMBL/GenBank/DDBJ whole genome shotgun (WGS) entry which is preliminary data.</text>
</comment>
<sequence length="135" mass="15531">MTLAKCKRCGAIFQKVIERNLCPACLAKEEEEFQKVKEFFRRHPKARLEEVSEATGVEKKVILEFVKEGRLQIASEAQPVLELFCERCGRPILAGRLCEECRQKVAQLIQSGEKKKTLGPDFYFKDALKKRKEQG</sequence>